<dbReference type="Pfam" id="PF07992">
    <property type="entry name" value="Pyr_redox_2"/>
    <property type="match status" value="1"/>
</dbReference>
<evidence type="ECO:0000256" key="8">
    <source>
        <dbReference type="PIRSR" id="PIRSR000350-3"/>
    </source>
</evidence>
<evidence type="ECO:0000256" key="10">
    <source>
        <dbReference type="RuleBase" id="RU003692"/>
    </source>
</evidence>
<evidence type="ECO:0000313" key="14">
    <source>
        <dbReference type="Proteomes" id="UP000245379"/>
    </source>
</evidence>
<evidence type="ECO:0000259" key="12">
    <source>
        <dbReference type="Pfam" id="PF07992"/>
    </source>
</evidence>
<feature type="active site" description="Proton acceptor" evidence="7">
    <location>
        <position position="445"/>
    </location>
</feature>
<feature type="domain" description="FAD/NAD(P)-binding" evidence="12">
    <location>
        <begin position="5"/>
        <end position="325"/>
    </location>
</feature>
<dbReference type="PANTHER" id="PTHR43014">
    <property type="entry name" value="MERCURIC REDUCTASE"/>
    <property type="match status" value="1"/>
</dbReference>
<dbReference type="EC" id="1.8.1.4" evidence="2 10"/>
<dbReference type="InterPro" id="IPR001100">
    <property type="entry name" value="Pyr_nuc-diS_OxRdtase"/>
</dbReference>
<evidence type="ECO:0000256" key="1">
    <source>
        <dbReference type="ARBA" id="ARBA00007532"/>
    </source>
</evidence>
<dbReference type="PIRSF" id="PIRSF000350">
    <property type="entry name" value="Mercury_reductase_MerA"/>
    <property type="match status" value="1"/>
</dbReference>
<dbReference type="EMBL" id="QGNZ01000001">
    <property type="protein sequence ID" value="PWS29459.1"/>
    <property type="molecule type" value="Genomic_DNA"/>
</dbReference>
<dbReference type="GO" id="GO:0003955">
    <property type="term" value="F:NAD(P)H dehydrogenase (quinone) activity"/>
    <property type="evidence" value="ECO:0007669"/>
    <property type="project" value="TreeGrafter"/>
</dbReference>
<keyword evidence="4 8" id="KW-0274">FAD</keyword>
<feature type="binding site" evidence="8">
    <location>
        <begin position="180"/>
        <end position="187"/>
    </location>
    <ligand>
        <name>NAD(+)</name>
        <dbReference type="ChEBI" id="CHEBI:57540"/>
    </ligand>
</feature>
<evidence type="ECO:0000313" key="13">
    <source>
        <dbReference type="EMBL" id="PWS29459.1"/>
    </source>
</evidence>
<reference evidence="13 14" key="1">
    <citation type="submission" date="2018-05" db="EMBL/GenBank/DDBJ databases">
        <title>Pedobacter paludis sp. nov., isolated from wetland soil.</title>
        <authorList>
            <person name="Zhang Y."/>
            <person name="Wang G."/>
        </authorList>
    </citation>
    <scope>NUCLEOTIDE SEQUENCE [LARGE SCALE GENOMIC DNA]</scope>
    <source>
        <strain evidence="13 14">KCTC22721</strain>
    </source>
</reference>
<evidence type="ECO:0000256" key="2">
    <source>
        <dbReference type="ARBA" id="ARBA00012608"/>
    </source>
</evidence>
<dbReference type="Proteomes" id="UP000245379">
    <property type="component" value="Unassembled WGS sequence"/>
</dbReference>
<name>A0A317EUF4_9SPHI</name>
<gene>
    <name evidence="13" type="primary">lpdA</name>
    <name evidence="13" type="ORF">DHW03_06500</name>
</gene>
<feature type="binding site" evidence="8">
    <location>
        <position position="50"/>
    </location>
    <ligand>
        <name>FAD</name>
        <dbReference type="ChEBI" id="CHEBI:57692"/>
    </ligand>
</feature>
<evidence type="ECO:0000256" key="7">
    <source>
        <dbReference type="PIRSR" id="PIRSR000350-2"/>
    </source>
</evidence>
<dbReference type="InterPro" id="IPR004099">
    <property type="entry name" value="Pyr_nucl-diS_OxRdtase_dimer"/>
</dbReference>
<comment type="cofactor">
    <cofactor evidence="8 10">
        <name>FAD</name>
        <dbReference type="ChEBI" id="CHEBI:57692"/>
    </cofactor>
    <text evidence="8 10">Binds 1 FAD per subunit.</text>
</comment>
<dbReference type="GO" id="GO:0004148">
    <property type="term" value="F:dihydrolipoyl dehydrogenase (NADH) activity"/>
    <property type="evidence" value="ECO:0007669"/>
    <property type="project" value="UniProtKB-EC"/>
</dbReference>
<dbReference type="Gene3D" id="3.30.390.30">
    <property type="match status" value="1"/>
</dbReference>
<keyword evidence="14" id="KW-1185">Reference proteome</keyword>
<keyword evidence="3 10" id="KW-0285">Flavoprotein</keyword>
<dbReference type="GO" id="GO:0050660">
    <property type="term" value="F:flavin adenine dinucleotide binding"/>
    <property type="evidence" value="ECO:0007669"/>
    <property type="project" value="InterPro"/>
</dbReference>
<dbReference type="RefSeq" id="WP_109924883.1">
    <property type="nucleotide sequence ID" value="NZ_QGNZ01000001.1"/>
</dbReference>
<feature type="binding site" evidence="8">
    <location>
        <position position="312"/>
    </location>
    <ligand>
        <name>FAD</name>
        <dbReference type="ChEBI" id="CHEBI:57692"/>
    </ligand>
</feature>
<dbReference type="AlphaFoldDB" id="A0A317EUF4"/>
<evidence type="ECO:0000256" key="5">
    <source>
        <dbReference type="ARBA" id="ARBA00023002"/>
    </source>
</evidence>
<evidence type="ECO:0000256" key="3">
    <source>
        <dbReference type="ARBA" id="ARBA00022630"/>
    </source>
</evidence>
<dbReference type="InterPro" id="IPR036188">
    <property type="entry name" value="FAD/NAD-bd_sf"/>
</dbReference>
<accession>A0A317EUF4</accession>
<comment type="similarity">
    <text evidence="1 10">Belongs to the class-I pyridine nucleotide-disulfide oxidoreductase family.</text>
</comment>
<evidence type="ECO:0000256" key="9">
    <source>
        <dbReference type="PIRSR" id="PIRSR000350-4"/>
    </source>
</evidence>
<dbReference type="PRINTS" id="PR00368">
    <property type="entry name" value="FADPNR"/>
</dbReference>
<dbReference type="InterPro" id="IPR016156">
    <property type="entry name" value="FAD/NAD-linked_Rdtase_dimer_sf"/>
</dbReference>
<evidence type="ECO:0000256" key="6">
    <source>
        <dbReference type="ARBA" id="ARBA00049187"/>
    </source>
</evidence>
<feature type="disulfide bond" description="Redox-active" evidence="9">
    <location>
        <begin position="41"/>
        <end position="46"/>
    </location>
</feature>
<organism evidence="13 14">
    <name type="scientific">Pedobacter yonginense</name>
    <dbReference type="NCBI Taxonomy" id="651869"/>
    <lineage>
        <taxon>Bacteria</taxon>
        <taxon>Pseudomonadati</taxon>
        <taxon>Bacteroidota</taxon>
        <taxon>Sphingobacteriia</taxon>
        <taxon>Sphingobacteriales</taxon>
        <taxon>Sphingobacteriaceae</taxon>
        <taxon>Pedobacter</taxon>
    </lineage>
</organism>
<keyword evidence="5 10" id="KW-0560">Oxidoreductase</keyword>
<dbReference type="PANTHER" id="PTHR43014:SF2">
    <property type="entry name" value="MERCURIC REDUCTASE"/>
    <property type="match status" value="1"/>
</dbReference>
<comment type="miscellaneous">
    <text evidence="10">The active site is a redox-active disulfide bond.</text>
</comment>
<dbReference type="InterPro" id="IPR006258">
    <property type="entry name" value="Lipoamide_DH"/>
</dbReference>
<keyword evidence="10" id="KW-0676">Redox-active center</keyword>
<dbReference type="SUPFAM" id="SSF55424">
    <property type="entry name" value="FAD/NAD-linked reductases, dimerisation (C-terminal) domain"/>
    <property type="match status" value="1"/>
</dbReference>
<evidence type="ECO:0000259" key="11">
    <source>
        <dbReference type="Pfam" id="PF02852"/>
    </source>
</evidence>
<comment type="caution">
    <text evidence="13">The sequence shown here is derived from an EMBL/GenBank/DDBJ whole genome shotgun (WGS) entry which is preliminary data.</text>
</comment>
<keyword evidence="8" id="KW-0547">Nucleotide-binding</keyword>
<dbReference type="Gene3D" id="3.50.50.60">
    <property type="entry name" value="FAD/NAD(P)-binding domain"/>
    <property type="match status" value="2"/>
</dbReference>
<evidence type="ECO:0000256" key="4">
    <source>
        <dbReference type="ARBA" id="ARBA00022827"/>
    </source>
</evidence>
<feature type="domain" description="Pyridine nucleotide-disulphide oxidoreductase dimerisation" evidence="11">
    <location>
        <begin position="347"/>
        <end position="454"/>
    </location>
</feature>
<comment type="catalytic activity">
    <reaction evidence="6 10">
        <text>N(6)-[(R)-dihydrolipoyl]-L-lysyl-[protein] + NAD(+) = N(6)-[(R)-lipoyl]-L-lysyl-[protein] + NADH + H(+)</text>
        <dbReference type="Rhea" id="RHEA:15045"/>
        <dbReference type="Rhea" id="RHEA-COMP:10474"/>
        <dbReference type="Rhea" id="RHEA-COMP:10475"/>
        <dbReference type="ChEBI" id="CHEBI:15378"/>
        <dbReference type="ChEBI" id="CHEBI:57540"/>
        <dbReference type="ChEBI" id="CHEBI:57945"/>
        <dbReference type="ChEBI" id="CHEBI:83099"/>
        <dbReference type="ChEBI" id="CHEBI:83100"/>
        <dbReference type="EC" id="1.8.1.4"/>
    </reaction>
</comment>
<dbReference type="PRINTS" id="PR00411">
    <property type="entry name" value="PNDRDTASEI"/>
</dbReference>
<dbReference type="OrthoDB" id="9800167at2"/>
<sequence>MKHFDAIIIGSGQAGVPLAKKLAQAGKKTAIIEKNNIGGTCINVGCTPTKAMVACARAVYQARKANELGVEIGQIKVNLKKIKGRKDEIVNSFRNGAQKGLETTKGLKIIFGEARFSAPKEITVTAQDGTEEKLTADWIFIDTGAKTVIPEVDGLESVDYLTSTSILDLEEIPEHLVVLGGNYIGLEFGQMFRRFGSKVTIIEKSKRIMSREDEDISDELSEILKGEGIDILTETHIAHIESEKKNHLIIDVKSGTKSDKIICSHVLIATGRAPQTEKLGLDLAGIKTDEKGYIVVNKKLETNVDGVFALGDVKGGPAFTHIAYNDYTIVYRNLIEKTNYSISNRPVPYCMFTDPQLGRIGLSENEAKEKGIKYKVAKLPMSQVARGIETNETLGVMKAIVDPDTKKILGASILAPEGGEIMSVLQLAIEGGITYDRIRYCVFAHPTYSESLNNLFMKIED</sequence>
<keyword evidence="8 10" id="KW-0520">NAD</keyword>
<proteinExistence type="inferred from homology"/>
<feature type="binding site" evidence="8">
    <location>
        <position position="271"/>
    </location>
    <ligand>
        <name>NAD(+)</name>
        <dbReference type="ChEBI" id="CHEBI:57540"/>
    </ligand>
</feature>
<feature type="binding site" evidence="8">
    <location>
        <position position="203"/>
    </location>
    <ligand>
        <name>NAD(+)</name>
        <dbReference type="ChEBI" id="CHEBI:57540"/>
    </ligand>
</feature>
<dbReference type="FunFam" id="3.30.390.30:FF:000001">
    <property type="entry name" value="Dihydrolipoyl dehydrogenase"/>
    <property type="match status" value="1"/>
</dbReference>
<protein>
    <recommendedName>
        <fullName evidence="2 10">Dihydrolipoyl dehydrogenase</fullName>
        <ecNumber evidence="2 10">1.8.1.4</ecNumber>
    </recommendedName>
</protein>
<dbReference type="Pfam" id="PF02852">
    <property type="entry name" value="Pyr_redox_dim"/>
    <property type="match status" value="1"/>
</dbReference>
<dbReference type="InterPro" id="IPR023753">
    <property type="entry name" value="FAD/NAD-binding_dom"/>
</dbReference>
<dbReference type="NCBIfam" id="TIGR01350">
    <property type="entry name" value="lipoamide_DH"/>
    <property type="match status" value="1"/>
</dbReference>
<dbReference type="SUPFAM" id="SSF51905">
    <property type="entry name" value="FAD/NAD(P)-binding domain"/>
    <property type="match status" value="1"/>
</dbReference>